<dbReference type="GO" id="GO:0005737">
    <property type="term" value="C:cytoplasm"/>
    <property type="evidence" value="ECO:0007669"/>
    <property type="project" value="TreeGrafter"/>
</dbReference>
<dbReference type="SUPFAM" id="SSF55729">
    <property type="entry name" value="Acyl-CoA N-acyltransferases (Nat)"/>
    <property type="match status" value="1"/>
</dbReference>
<dbReference type="PANTHER" id="PTHR43441">
    <property type="entry name" value="RIBOSOMAL-PROTEIN-SERINE ACETYLTRANSFERASE"/>
    <property type="match status" value="1"/>
</dbReference>
<dbReference type="Pfam" id="PF13302">
    <property type="entry name" value="Acetyltransf_3"/>
    <property type="match status" value="1"/>
</dbReference>
<dbReference type="Proteomes" id="UP000265926">
    <property type="component" value="Unassembled WGS sequence"/>
</dbReference>
<dbReference type="Gene3D" id="3.40.630.30">
    <property type="match status" value="1"/>
</dbReference>
<dbReference type="GO" id="GO:0008999">
    <property type="term" value="F:protein-N-terminal-alanine acetyltransferase activity"/>
    <property type="evidence" value="ECO:0007669"/>
    <property type="project" value="TreeGrafter"/>
</dbReference>
<dbReference type="InterPro" id="IPR016181">
    <property type="entry name" value="Acyl_CoA_acyltransferase"/>
</dbReference>
<evidence type="ECO:0000313" key="2">
    <source>
        <dbReference type="EMBL" id="RIJ43565.1"/>
    </source>
</evidence>
<sequence>LIGTCGFNAVVVQRGRRGEIAYDLSRAHWGRGVMAEVLPRMVAFGFEALALRRLEAMVTPGNARSCDLLERHGFQREGVLRDYALWKGAYCDQIVYGRVNDAVD</sequence>
<dbReference type="InterPro" id="IPR000182">
    <property type="entry name" value="GNAT_dom"/>
</dbReference>
<name>A0A399SNU9_9BACT</name>
<proteinExistence type="predicted"/>
<organism evidence="2 3">
    <name type="scientific">Maribellus luteus</name>
    <dbReference type="NCBI Taxonomy" id="2305463"/>
    <lineage>
        <taxon>Bacteria</taxon>
        <taxon>Pseudomonadati</taxon>
        <taxon>Bacteroidota</taxon>
        <taxon>Bacteroidia</taxon>
        <taxon>Marinilabiliales</taxon>
        <taxon>Prolixibacteraceae</taxon>
        <taxon>Maribellus</taxon>
    </lineage>
</organism>
<gene>
    <name evidence="2" type="ORF">D1614_25010</name>
</gene>
<dbReference type="EMBL" id="QWGR01000268">
    <property type="protein sequence ID" value="RIJ43565.1"/>
    <property type="molecule type" value="Genomic_DNA"/>
</dbReference>
<keyword evidence="2" id="KW-0808">Transferase</keyword>
<dbReference type="GO" id="GO:1990189">
    <property type="term" value="F:protein N-terminal-serine acetyltransferase activity"/>
    <property type="evidence" value="ECO:0007669"/>
    <property type="project" value="TreeGrafter"/>
</dbReference>
<dbReference type="PANTHER" id="PTHR43441:SF11">
    <property type="entry name" value="RIBOSOMAL-PROTEIN-SERINE ACETYLTRANSFERASE"/>
    <property type="match status" value="1"/>
</dbReference>
<dbReference type="OrthoDB" id="9788916at2"/>
<dbReference type="PROSITE" id="PS51186">
    <property type="entry name" value="GNAT"/>
    <property type="match status" value="1"/>
</dbReference>
<evidence type="ECO:0000259" key="1">
    <source>
        <dbReference type="PROSITE" id="PS51186"/>
    </source>
</evidence>
<evidence type="ECO:0000313" key="3">
    <source>
        <dbReference type="Proteomes" id="UP000265926"/>
    </source>
</evidence>
<comment type="caution">
    <text evidence="2">The sequence shown here is derived from an EMBL/GenBank/DDBJ whole genome shotgun (WGS) entry which is preliminary data.</text>
</comment>
<keyword evidence="3" id="KW-1185">Reference proteome</keyword>
<protein>
    <submittedName>
        <fullName evidence="2">N-acetyltransferase</fullName>
    </submittedName>
</protein>
<reference evidence="2 3" key="1">
    <citation type="submission" date="2018-08" db="EMBL/GenBank/DDBJ databases">
        <title>Pallidiluteibacterium maritimus gen. nov., sp. nov., isolated from coastal sediment.</title>
        <authorList>
            <person name="Zhou L.Y."/>
        </authorList>
    </citation>
    <scope>NUCLEOTIDE SEQUENCE [LARGE SCALE GENOMIC DNA]</scope>
    <source>
        <strain evidence="2 3">XSD2</strain>
    </source>
</reference>
<accession>A0A399SNU9</accession>
<feature type="domain" description="N-acetyltransferase" evidence="1">
    <location>
        <begin position="1"/>
        <end position="97"/>
    </location>
</feature>
<feature type="non-terminal residue" evidence="2">
    <location>
        <position position="1"/>
    </location>
</feature>
<dbReference type="AlphaFoldDB" id="A0A399SNU9"/>
<dbReference type="InterPro" id="IPR051908">
    <property type="entry name" value="Ribosomal_N-acetyltransferase"/>
</dbReference>